<gene>
    <name evidence="2" type="ORF">K443DRAFT_239827</name>
</gene>
<evidence type="ECO:0000313" key="3">
    <source>
        <dbReference type="Proteomes" id="UP000054477"/>
    </source>
</evidence>
<dbReference type="EMBL" id="KN838689">
    <property type="protein sequence ID" value="KIJ97569.1"/>
    <property type="molecule type" value="Genomic_DNA"/>
</dbReference>
<reference evidence="3" key="2">
    <citation type="submission" date="2015-01" db="EMBL/GenBank/DDBJ databases">
        <title>Evolutionary Origins and Diversification of the Mycorrhizal Mutualists.</title>
        <authorList>
            <consortium name="DOE Joint Genome Institute"/>
            <consortium name="Mycorrhizal Genomics Consortium"/>
            <person name="Kohler A."/>
            <person name="Kuo A."/>
            <person name="Nagy L.G."/>
            <person name="Floudas D."/>
            <person name="Copeland A."/>
            <person name="Barry K.W."/>
            <person name="Cichocki N."/>
            <person name="Veneault-Fourrey C."/>
            <person name="LaButti K."/>
            <person name="Lindquist E.A."/>
            <person name="Lipzen A."/>
            <person name="Lundell T."/>
            <person name="Morin E."/>
            <person name="Murat C."/>
            <person name="Riley R."/>
            <person name="Ohm R."/>
            <person name="Sun H."/>
            <person name="Tunlid A."/>
            <person name="Henrissat B."/>
            <person name="Grigoriev I.V."/>
            <person name="Hibbett D.S."/>
            <person name="Martin F."/>
        </authorList>
    </citation>
    <scope>NUCLEOTIDE SEQUENCE [LARGE SCALE GENOMIC DNA]</scope>
    <source>
        <strain evidence="3">LaAM-08-1</strain>
    </source>
</reference>
<dbReference type="Proteomes" id="UP000054477">
    <property type="component" value="Unassembled WGS sequence"/>
</dbReference>
<evidence type="ECO:0000313" key="2">
    <source>
        <dbReference type="EMBL" id="KIJ97569.1"/>
    </source>
</evidence>
<dbReference type="AlphaFoldDB" id="A0A0C9WLV5"/>
<sequence>MITSSCQRSRHLKPLGISSFTIPTFPAASLLVLFPQMLRPEGRVYDNGCQLSQ</sequence>
<name>A0A0C9WLV5_9AGAR</name>
<proteinExistence type="predicted"/>
<keyword evidence="3" id="KW-1185">Reference proteome</keyword>
<reference evidence="2 3" key="1">
    <citation type="submission" date="2014-04" db="EMBL/GenBank/DDBJ databases">
        <authorList>
            <consortium name="DOE Joint Genome Institute"/>
            <person name="Kuo A."/>
            <person name="Kohler A."/>
            <person name="Nagy L.G."/>
            <person name="Floudas D."/>
            <person name="Copeland A."/>
            <person name="Barry K.W."/>
            <person name="Cichocki N."/>
            <person name="Veneault-Fourrey C."/>
            <person name="LaButti K."/>
            <person name="Lindquist E.A."/>
            <person name="Lipzen A."/>
            <person name="Lundell T."/>
            <person name="Morin E."/>
            <person name="Murat C."/>
            <person name="Sun H."/>
            <person name="Tunlid A."/>
            <person name="Henrissat B."/>
            <person name="Grigoriev I.V."/>
            <person name="Hibbett D.S."/>
            <person name="Martin F."/>
            <person name="Nordberg H.P."/>
            <person name="Cantor M.N."/>
            <person name="Hua S.X."/>
        </authorList>
    </citation>
    <scope>NUCLEOTIDE SEQUENCE [LARGE SCALE GENOMIC DNA]</scope>
    <source>
        <strain evidence="2 3">LaAM-08-1</strain>
    </source>
</reference>
<keyword evidence="1" id="KW-0812">Transmembrane</keyword>
<accession>A0A0C9WLV5</accession>
<keyword evidence="1" id="KW-0472">Membrane</keyword>
<organism evidence="2 3">
    <name type="scientific">Laccaria amethystina LaAM-08-1</name>
    <dbReference type="NCBI Taxonomy" id="1095629"/>
    <lineage>
        <taxon>Eukaryota</taxon>
        <taxon>Fungi</taxon>
        <taxon>Dikarya</taxon>
        <taxon>Basidiomycota</taxon>
        <taxon>Agaricomycotina</taxon>
        <taxon>Agaricomycetes</taxon>
        <taxon>Agaricomycetidae</taxon>
        <taxon>Agaricales</taxon>
        <taxon>Agaricineae</taxon>
        <taxon>Hydnangiaceae</taxon>
        <taxon>Laccaria</taxon>
    </lineage>
</organism>
<evidence type="ECO:0000256" key="1">
    <source>
        <dbReference type="SAM" id="Phobius"/>
    </source>
</evidence>
<dbReference type="HOGENOM" id="CLU_3069022_0_0_1"/>
<keyword evidence="1" id="KW-1133">Transmembrane helix</keyword>
<feature type="transmembrane region" description="Helical" evidence="1">
    <location>
        <begin position="12"/>
        <end position="34"/>
    </location>
</feature>
<protein>
    <submittedName>
        <fullName evidence="2">Uncharacterized protein</fullName>
    </submittedName>
</protein>